<dbReference type="Gene3D" id="2.120.10.30">
    <property type="entry name" value="TolB, C-terminal domain"/>
    <property type="match status" value="1"/>
</dbReference>
<evidence type="ECO:0000256" key="4">
    <source>
        <dbReference type="PROSITE-ProRule" id="PRU00473"/>
    </source>
</evidence>
<dbReference type="GO" id="GO:0009279">
    <property type="term" value="C:cell outer membrane"/>
    <property type="evidence" value="ECO:0007669"/>
    <property type="project" value="UniProtKB-SubCell"/>
</dbReference>
<feature type="chain" id="PRO_5032633194" evidence="5">
    <location>
        <begin position="24"/>
        <end position="584"/>
    </location>
</feature>
<dbReference type="Proteomes" id="UP000524404">
    <property type="component" value="Unassembled WGS sequence"/>
</dbReference>
<dbReference type="InterPro" id="IPR050330">
    <property type="entry name" value="Bact_OuterMem_StrucFunc"/>
</dbReference>
<keyword evidence="3" id="KW-0998">Cell outer membrane</keyword>
<dbReference type="PANTHER" id="PTHR30329:SF21">
    <property type="entry name" value="LIPOPROTEIN YIAD-RELATED"/>
    <property type="match status" value="1"/>
</dbReference>
<comment type="caution">
    <text evidence="7">The sequence shown here is derived from an EMBL/GenBank/DDBJ whole genome shotgun (WGS) entry which is preliminary data.</text>
</comment>
<dbReference type="PRINTS" id="PR01021">
    <property type="entry name" value="OMPADOMAIN"/>
</dbReference>
<reference evidence="7 8" key="1">
    <citation type="submission" date="2020-08" db="EMBL/GenBank/DDBJ databases">
        <title>Functional genomics of gut bacteria from endangered species of beetles.</title>
        <authorList>
            <person name="Carlos-Shanley C."/>
        </authorList>
    </citation>
    <scope>NUCLEOTIDE SEQUENCE [LARGE SCALE GENOMIC DNA]</scope>
    <source>
        <strain evidence="7 8">S00070</strain>
    </source>
</reference>
<keyword evidence="8" id="KW-1185">Reference proteome</keyword>
<evidence type="ECO:0000313" key="8">
    <source>
        <dbReference type="Proteomes" id="UP000524404"/>
    </source>
</evidence>
<dbReference type="InterPro" id="IPR006665">
    <property type="entry name" value="OmpA-like"/>
</dbReference>
<evidence type="ECO:0000256" key="2">
    <source>
        <dbReference type="ARBA" id="ARBA00023136"/>
    </source>
</evidence>
<dbReference type="SUPFAM" id="SSF103088">
    <property type="entry name" value="OmpA-like"/>
    <property type="match status" value="1"/>
</dbReference>
<dbReference type="CDD" id="cd07185">
    <property type="entry name" value="OmpA_C-like"/>
    <property type="match status" value="1"/>
</dbReference>
<dbReference type="AlphaFoldDB" id="A0A841EKM8"/>
<dbReference type="InterPro" id="IPR011042">
    <property type="entry name" value="6-blade_b-propeller_TolB-like"/>
</dbReference>
<dbReference type="PANTHER" id="PTHR30329">
    <property type="entry name" value="STATOR ELEMENT OF FLAGELLAR MOTOR COMPLEX"/>
    <property type="match status" value="1"/>
</dbReference>
<feature type="domain" description="OmpA-like" evidence="6">
    <location>
        <begin position="470"/>
        <end position="584"/>
    </location>
</feature>
<protein>
    <submittedName>
        <fullName evidence="7">Outer membrane protein OmpA-like peptidoglycan-associated protein</fullName>
    </submittedName>
</protein>
<evidence type="ECO:0000256" key="5">
    <source>
        <dbReference type="SAM" id="SignalP"/>
    </source>
</evidence>
<dbReference type="InterPro" id="IPR011659">
    <property type="entry name" value="WD40"/>
</dbReference>
<keyword evidence="5" id="KW-0732">Signal</keyword>
<dbReference type="InterPro" id="IPR036737">
    <property type="entry name" value="OmpA-like_sf"/>
</dbReference>
<comment type="subcellular location">
    <subcellularLocation>
        <location evidence="1">Cell outer membrane</location>
    </subcellularLocation>
</comment>
<keyword evidence="2 4" id="KW-0472">Membrane</keyword>
<dbReference type="Pfam" id="PF00691">
    <property type="entry name" value="OmpA"/>
    <property type="match status" value="1"/>
</dbReference>
<sequence>MNRLSSLLFFTVLCLCNTAVNFAQVRRSLGPPVNHPSFNEYAPSISANNKTMIFETDRAGEGKWELYYTTKNEKNRWTPPKPIVNINKIGKDNDLIGGPSISYDGKTLFFFASFEGGQGDMDIYHSTWNGTDWSEPKTFDNNINTKAYEGFPSVSADGKSMYFIRDNFSKRKDKALCYTIWVSKKQEDDTWGVAEKLPAPINMDCEKAPRIMADNRTLIFSSVRKDGVGGFDLYQSFQEDDGSWSTPINLEYINTEEDDQFASVSAAGDLMYYHTAGDIYTVTIPDKYRKYKLVTVDGKVIDAITKQPIAIKLTSKSTNPKERAINTVVDANGLFSMIYRVGSKYDVTTSPLADYLPYRGKMDMSTAKETDNIEKNIELIPKKLVFQFQLLDKDTKAILKDPKVKVMDAETKQLLEVKVDKDIANVTLEIGKLYKFAANTLGYSFFSRSFKPDTVDAFKDRLKKIPLAVLKKDVVVQLQDITFETGKAELKPESGEELDRLVALLDGNKTIKVEISAHTDDVGNDDANLKLSEKRAKAVVDYLTTKGIKADRMIAKGYGETQPLVPNDTDENKAKNRRVQFKIN</sequence>
<dbReference type="Gene3D" id="3.30.1330.60">
    <property type="entry name" value="OmpA-like domain"/>
    <property type="match status" value="1"/>
</dbReference>
<proteinExistence type="predicted"/>
<dbReference type="PROSITE" id="PS51123">
    <property type="entry name" value="OMPA_2"/>
    <property type="match status" value="1"/>
</dbReference>
<feature type="signal peptide" evidence="5">
    <location>
        <begin position="1"/>
        <end position="23"/>
    </location>
</feature>
<evidence type="ECO:0000313" key="7">
    <source>
        <dbReference type="EMBL" id="MBB6001969.1"/>
    </source>
</evidence>
<evidence type="ECO:0000259" key="6">
    <source>
        <dbReference type="PROSITE" id="PS51123"/>
    </source>
</evidence>
<dbReference type="Pfam" id="PF07676">
    <property type="entry name" value="PD40"/>
    <property type="match status" value="3"/>
</dbReference>
<organism evidence="7 8">
    <name type="scientific">Arcicella rosea</name>
    <dbReference type="NCBI Taxonomy" id="502909"/>
    <lineage>
        <taxon>Bacteria</taxon>
        <taxon>Pseudomonadati</taxon>
        <taxon>Bacteroidota</taxon>
        <taxon>Cytophagia</taxon>
        <taxon>Cytophagales</taxon>
        <taxon>Flectobacillaceae</taxon>
        <taxon>Arcicella</taxon>
    </lineage>
</organism>
<name>A0A841EKM8_9BACT</name>
<dbReference type="RefSeq" id="WP_184130068.1">
    <property type="nucleotide sequence ID" value="NZ_JACHKT010000003.1"/>
</dbReference>
<dbReference type="EMBL" id="JACHKT010000003">
    <property type="protein sequence ID" value="MBB6001969.1"/>
    <property type="molecule type" value="Genomic_DNA"/>
</dbReference>
<dbReference type="SUPFAM" id="SSF82171">
    <property type="entry name" value="DPP6 N-terminal domain-like"/>
    <property type="match status" value="1"/>
</dbReference>
<gene>
    <name evidence="7" type="ORF">HNP25_000618</name>
</gene>
<evidence type="ECO:0000256" key="1">
    <source>
        <dbReference type="ARBA" id="ARBA00004442"/>
    </source>
</evidence>
<accession>A0A841EKM8</accession>
<dbReference type="InterPro" id="IPR006664">
    <property type="entry name" value="OMP_bac"/>
</dbReference>
<evidence type="ECO:0000256" key="3">
    <source>
        <dbReference type="ARBA" id="ARBA00023237"/>
    </source>
</evidence>